<dbReference type="GO" id="GO:0046872">
    <property type="term" value="F:metal ion binding"/>
    <property type="evidence" value="ECO:0007669"/>
    <property type="project" value="UniProtKB-KW"/>
</dbReference>
<dbReference type="Pfam" id="PF13516">
    <property type="entry name" value="LRR_6"/>
    <property type="match status" value="1"/>
</dbReference>
<dbReference type="Gene3D" id="1.10.287.990">
    <property type="entry name" value="Fe,Mn superoxide dismutase (SOD) domain"/>
    <property type="match status" value="1"/>
</dbReference>
<evidence type="ECO:0000256" key="1">
    <source>
        <dbReference type="ARBA" id="ARBA00001962"/>
    </source>
</evidence>
<proteinExistence type="inferred from homology"/>
<dbReference type="PANTHER" id="PTHR42769:SF13">
    <property type="entry name" value="SUPEROXIDE DISMUTASE"/>
    <property type="match status" value="1"/>
</dbReference>
<dbReference type="Gene3D" id="3.80.10.10">
    <property type="entry name" value="Ribonuclease Inhibitor"/>
    <property type="match status" value="2"/>
</dbReference>
<dbReference type="SMART" id="SM00367">
    <property type="entry name" value="LRR_CC"/>
    <property type="match status" value="10"/>
</dbReference>
<accession>A0A3P6EHW9</accession>
<protein>
    <recommendedName>
        <fullName evidence="3">superoxide dismutase</fullName>
        <ecNumber evidence="3">1.15.1.1</ecNumber>
    </recommendedName>
</protein>
<dbReference type="InterPro" id="IPR036314">
    <property type="entry name" value="SOD_C_sf"/>
</dbReference>
<dbReference type="PROSITE" id="PS00088">
    <property type="entry name" value="SOD_MN"/>
    <property type="match status" value="1"/>
</dbReference>
<dbReference type="FunFam" id="1.10.287.990:FF:000002">
    <property type="entry name" value="Superoxide dismutase"/>
    <property type="match status" value="1"/>
</dbReference>
<comment type="similarity">
    <text evidence="2">Belongs to the iron/manganese superoxide dismutase family.</text>
</comment>
<gene>
    <name evidence="10" type="ORF">BOLC7T44948H</name>
</gene>
<dbReference type="Pfam" id="PF25372">
    <property type="entry name" value="DUF7885"/>
    <property type="match status" value="1"/>
</dbReference>
<evidence type="ECO:0000259" key="9">
    <source>
        <dbReference type="Pfam" id="PF25372"/>
    </source>
</evidence>
<dbReference type="GO" id="GO:0042644">
    <property type="term" value="C:chloroplast nucleoid"/>
    <property type="evidence" value="ECO:0007669"/>
    <property type="project" value="TreeGrafter"/>
</dbReference>
<feature type="domain" description="F-box/LRR-repeat protein 15-like leucin rich repeat" evidence="9">
    <location>
        <begin position="489"/>
        <end position="689"/>
    </location>
</feature>
<keyword evidence="4" id="KW-0479">Metal-binding</keyword>
<dbReference type="PRINTS" id="PR01703">
    <property type="entry name" value="MNSODISMTASE"/>
</dbReference>
<dbReference type="InterPro" id="IPR006553">
    <property type="entry name" value="Leu-rich_rpt_Cys-con_subtyp"/>
</dbReference>
<evidence type="ECO:0000259" key="8">
    <source>
        <dbReference type="Pfam" id="PF02777"/>
    </source>
</evidence>
<keyword evidence="6" id="KW-0408">Iron</keyword>
<evidence type="ECO:0000256" key="6">
    <source>
        <dbReference type="ARBA" id="ARBA00023004"/>
    </source>
</evidence>
<dbReference type="Pfam" id="PF02777">
    <property type="entry name" value="Sod_Fe_C"/>
    <property type="match status" value="1"/>
</dbReference>
<name>A0A3P6EHW9_BRAOL</name>
<dbReference type="InterPro" id="IPR001189">
    <property type="entry name" value="Mn/Fe_SOD"/>
</dbReference>
<dbReference type="Gene3D" id="3.55.40.20">
    <property type="entry name" value="Iron/manganese superoxide dismutase, C-terminal domain"/>
    <property type="match status" value="1"/>
</dbReference>
<evidence type="ECO:0000256" key="5">
    <source>
        <dbReference type="ARBA" id="ARBA00023002"/>
    </source>
</evidence>
<feature type="domain" description="Manganese/iron superoxide dismutase C-terminal" evidence="8">
    <location>
        <begin position="143"/>
        <end position="222"/>
    </location>
</feature>
<dbReference type="InterPro" id="IPR036324">
    <property type="entry name" value="Mn/Fe_SOD_N_sf"/>
</dbReference>
<dbReference type="InterPro" id="IPR019832">
    <property type="entry name" value="Mn/Fe_SOD_C"/>
</dbReference>
<dbReference type="AlphaFoldDB" id="A0A3P6EHW9"/>
<dbReference type="SUPFAM" id="SSF54719">
    <property type="entry name" value="Fe,Mn superoxide dismutase (SOD), C-terminal domain"/>
    <property type="match status" value="1"/>
</dbReference>
<dbReference type="SUPFAM" id="SSF52047">
    <property type="entry name" value="RNI-like"/>
    <property type="match status" value="1"/>
</dbReference>
<evidence type="ECO:0000259" key="7">
    <source>
        <dbReference type="Pfam" id="PF00081"/>
    </source>
</evidence>
<dbReference type="PANTHER" id="PTHR42769">
    <property type="entry name" value="SUPEROXIDE DISMUTASE"/>
    <property type="match status" value="1"/>
</dbReference>
<comment type="cofactor">
    <cofactor evidence="1">
        <name>Fe cation</name>
        <dbReference type="ChEBI" id="CHEBI:24875"/>
    </cofactor>
</comment>
<dbReference type="InterPro" id="IPR019833">
    <property type="entry name" value="Mn/Fe_SOD_BS"/>
</dbReference>
<dbReference type="EC" id="1.15.1.1" evidence="3"/>
<evidence type="ECO:0000256" key="3">
    <source>
        <dbReference type="ARBA" id="ARBA00012682"/>
    </source>
</evidence>
<reference evidence="10" key="1">
    <citation type="submission" date="2018-11" db="EMBL/GenBank/DDBJ databases">
        <authorList>
            <consortium name="Genoscope - CEA"/>
            <person name="William W."/>
        </authorList>
    </citation>
    <scope>NUCLEOTIDE SEQUENCE</scope>
</reference>
<sequence length="723" mass="80596">MASCVVTTGSFCSITDSSIRLKSSKLVHLSNQQRRRSLVSRGGLKVEAYYGLKTPPYPLDALEPYMSKRTLEVHWGKHHRGYVDNLNKQLGKDDRLYGYTMEELIKATYNNGNPLPEFNNAAQVYNHDFFWESMQPGGGDMPQKGVLEQIEKDFGSFTNFREKFTDAALTQFGSGWVWLVLKREERRLEVVKTSNAINPLVWDDIPIISLDVWEHSYYLDYKLFCSRLWCGGFFTERIAYEECFLNQSFGVEYVEYAESVASVDQTTQALSQRVFIAFPCTTGSVTREKRKTSAEKERFRLRLGLILTRIRFDLVCLDMASVCVNDALTDDELRWILSRLDTEKDKEVFGLVCKRWLYLQSTDRKKLAARAGPHMLGRLASRFTRIVELDLSQSVSRSFYPGVTDSDLAVIAEGFKCLRVLNLHTCKGITDTGLASIGRCLSLLQFLDVSYCRKLSDKGLSAVAQGCHDLRALHLAGCRFITDETLKSLSERCRDLEALGLQGCTNITDSGLADLVKGCRKIKALDINKCSNVGDAGVSSVAKACASSLKTLKLLDCYKVGDESVSSLAQFCKNLETLIIGGCRDISDESIVLLADSCRDGLKNLRMDWCLNVTDSSLTCVLKQCKSLEALDIGCCEEVTDNAFQGLGSEDVLGLKVLKVSNCPKITVAGIGKLLEKCSSLEYLDVRSLPHVTEVRCSEAGLEFPACCKVNFSGSLTEPDVLL</sequence>
<dbReference type="SUPFAM" id="SSF46609">
    <property type="entry name" value="Fe,Mn superoxide dismutase (SOD), N-terminal domain"/>
    <property type="match status" value="1"/>
</dbReference>
<organism evidence="10">
    <name type="scientific">Brassica oleracea</name>
    <name type="common">Wild cabbage</name>
    <dbReference type="NCBI Taxonomy" id="3712"/>
    <lineage>
        <taxon>Eukaryota</taxon>
        <taxon>Viridiplantae</taxon>
        <taxon>Streptophyta</taxon>
        <taxon>Embryophyta</taxon>
        <taxon>Tracheophyta</taxon>
        <taxon>Spermatophyta</taxon>
        <taxon>Magnoliopsida</taxon>
        <taxon>eudicotyledons</taxon>
        <taxon>Gunneridae</taxon>
        <taxon>Pentapetalae</taxon>
        <taxon>rosids</taxon>
        <taxon>malvids</taxon>
        <taxon>Brassicales</taxon>
        <taxon>Brassicaceae</taxon>
        <taxon>Brassiceae</taxon>
        <taxon>Brassica</taxon>
    </lineage>
</organism>
<evidence type="ECO:0000313" key="10">
    <source>
        <dbReference type="EMBL" id="VDD39388.1"/>
    </source>
</evidence>
<dbReference type="InterPro" id="IPR032675">
    <property type="entry name" value="LRR_dom_sf"/>
</dbReference>
<evidence type="ECO:0000256" key="4">
    <source>
        <dbReference type="ARBA" id="ARBA00022723"/>
    </source>
</evidence>
<feature type="domain" description="Manganese/iron superoxide dismutase N-terminal" evidence="7">
    <location>
        <begin position="50"/>
        <end position="134"/>
    </location>
</feature>
<dbReference type="EMBL" id="LR031876">
    <property type="protein sequence ID" value="VDD39388.1"/>
    <property type="molecule type" value="Genomic_DNA"/>
</dbReference>
<dbReference type="Pfam" id="PF00081">
    <property type="entry name" value="Sod_Fe_N"/>
    <property type="match status" value="1"/>
</dbReference>
<dbReference type="InterPro" id="IPR001611">
    <property type="entry name" value="Leu-rich_rpt"/>
</dbReference>
<keyword evidence="5" id="KW-0560">Oxidoreductase</keyword>
<dbReference type="GO" id="GO:0004784">
    <property type="term" value="F:superoxide dismutase activity"/>
    <property type="evidence" value="ECO:0007669"/>
    <property type="project" value="UniProtKB-EC"/>
</dbReference>
<dbReference type="InterPro" id="IPR057207">
    <property type="entry name" value="FBXL15_LRR"/>
</dbReference>
<dbReference type="InterPro" id="IPR019831">
    <property type="entry name" value="Mn/Fe_SOD_N"/>
</dbReference>
<evidence type="ECO:0000256" key="2">
    <source>
        <dbReference type="ARBA" id="ARBA00008714"/>
    </source>
</evidence>